<organism evidence="1 2">
    <name type="scientific">Agrococcus versicolor</name>
    <dbReference type="NCBI Taxonomy" id="501482"/>
    <lineage>
        <taxon>Bacteria</taxon>
        <taxon>Bacillati</taxon>
        <taxon>Actinomycetota</taxon>
        <taxon>Actinomycetes</taxon>
        <taxon>Micrococcales</taxon>
        <taxon>Microbacteriaceae</taxon>
        <taxon>Agrococcus</taxon>
    </lineage>
</organism>
<gene>
    <name evidence="1" type="ORF">GCM10009846_18620</name>
</gene>
<keyword evidence="2" id="KW-1185">Reference proteome</keyword>
<evidence type="ECO:0000313" key="2">
    <source>
        <dbReference type="Proteomes" id="UP001501599"/>
    </source>
</evidence>
<protein>
    <submittedName>
        <fullName evidence="1">Uncharacterized protein</fullName>
    </submittedName>
</protein>
<dbReference type="Proteomes" id="UP001501599">
    <property type="component" value="Unassembled WGS sequence"/>
</dbReference>
<accession>A0ABN3AS00</accession>
<name>A0ABN3AS00_9MICO</name>
<evidence type="ECO:0000313" key="1">
    <source>
        <dbReference type="EMBL" id="GAA2174076.1"/>
    </source>
</evidence>
<dbReference type="EMBL" id="BAAAQT010000006">
    <property type="protein sequence ID" value="GAA2174076.1"/>
    <property type="molecule type" value="Genomic_DNA"/>
</dbReference>
<comment type="caution">
    <text evidence="1">The sequence shown here is derived from an EMBL/GenBank/DDBJ whole genome shotgun (WGS) entry which is preliminary data.</text>
</comment>
<proteinExistence type="predicted"/>
<reference evidence="1 2" key="1">
    <citation type="journal article" date="2019" name="Int. J. Syst. Evol. Microbiol.">
        <title>The Global Catalogue of Microorganisms (GCM) 10K type strain sequencing project: providing services to taxonomists for standard genome sequencing and annotation.</title>
        <authorList>
            <consortium name="The Broad Institute Genomics Platform"/>
            <consortium name="The Broad Institute Genome Sequencing Center for Infectious Disease"/>
            <person name="Wu L."/>
            <person name="Ma J."/>
        </authorList>
    </citation>
    <scope>NUCLEOTIDE SEQUENCE [LARGE SCALE GENOMIC DNA]</scope>
    <source>
        <strain evidence="1 2">JCM 16026</strain>
    </source>
</reference>
<sequence length="83" mass="8922">MGGAGGGRLGRLVGHADGLGELGASGHEINLLWSFGMRRYDSMTYRCYQFVTKMRQSGANIGSDGVRQKRRICGAPMAATMPE</sequence>